<dbReference type="Proteomes" id="UP000230132">
    <property type="component" value="Unassembled WGS sequence"/>
</dbReference>
<comment type="caution">
    <text evidence="10">The sequence shown here is derived from an EMBL/GenBank/DDBJ whole genome shotgun (WGS) entry which is preliminary data.</text>
</comment>
<keyword evidence="7" id="KW-0238">DNA-binding</keyword>
<evidence type="ECO:0000256" key="6">
    <source>
        <dbReference type="ARBA" id="ARBA00022747"/>
    </source>
</evidence>
<keyword evidence="4" id="KW-0808">Transferase</keyword>
<dbReference type="GO" id="GO:0009307">
    <property type="term" value="P:DNA restriction-modification system"/>
    <property type="evidence" value="ECO:0007669"/>
    <property type="project" value="UniProtKB-KW"/>
</dbReference>
<evidence type="ECO:0000256" key="4">
    <source>
        <dbReference type="ARBA" id="ARBA00022679"/>
    </source>
</evidence>
<accession>A0A2H0UXK1</accession>
<feature type="non-terminal residue" evidence="10">
    <location>
        <position position="1"/>
    </location>
</feature>
<evidence type="ECO:0000313" key="11">
    <source>
        <dbReference type="Proteomes" id="UP000230132"/>
    </source>
</evidence>
<keyword evidence="6" id="KW-0680">Restriction system</keyword>
<dbReference type="InterPro" id="IPR002941">
    <property type="entry name" value="DNA_methylase_N4/N6"/>
</dbReference>
<organism evidence="10 11">
    <name type="scientific">bacterium (Candidatus Gribaldobacteria) CG10_big_fil_rev_8_21_14_0_10_37_21</name>
    <dbReference type="NCBI Taxonomy" id="2014275"/>
    <lineage>
        <taxon>Bacteria</taxon>
        <taxon>Candidatus Gribaldobacteria</taxon>
    </lineage>
</organism>
<dbReference type="InterPro" id="IPR029063">
    <property type="entry name" value="SAM-dependent_MTases_sf"/>
</dbReference>
<dbReference type="GO" id="GO:0008170">
    <property type="term" value="F:N-methyltransferase activity"/>
    <property type="evidence" value="ECO:0007669"/>
    <property type="project" value="InterPro"/>
</dbReference>
<comment type="catalytic activity">
    <reaction evidence="8">
        <text>a 2'-deoxycytidine in DNA + S-adenosyl-L-methionine = an N(4)-methyl-2'-deoxycytidine in DNA + S-adenosyl-L-homocysteine + H(+)</text>
        <dbReference type="Rhea" id="RHEA:16857"/>
        <dbReference type="Rhea" id="RHEA-COMP:11369"/>
        <dbReference type="Rhea" id="RHEA-COMP:13674"/>
        <dbReference type="ChEBI" id="CHEBI:15378"/>
        <dbReference type="ChEBI" id="CHEBI:57856"/>
        <dbReference type="ChEBI" id="CHEBI:59789"/>
        <dbReference type="ChEBI" id="CHEBI:85452"/>
        <dbReference type="ChEBI" id="CHEBI:137933"/>
        <dbReference type="EC" id="2.1.1.113"/>
    </reaction>
</comment>
<evidence type="ECO:0000256" key="8">
    <source>
        <dbReference type="ARBA" id="ARBA00049120"/>
    </source>
</evidence>
<evidence type="ECO:0000256" key="5">
    <source>
        <dbReference type="ARBA" id="ARBA00022691"/>
    </source>
</evidence>
<dbReference type="GO" id="GO:0003677">
    <property type="term" value="F:DNA binding"/>
    <property type="evidence" value="ECO:0007669"/>
    <property type="project" value="UniProtKB-KW"/>
</dbReference>
<dbReference type="Gene3D" id="3.40.50.150">
    <property type="entry name" value="Vaccinia Virus protein VP39"/>
    <property type="match status" value="1"/>
</dbReference>
<name>A0A2H0UXK1_9BACT</name>
<dbReference type="Pfam" id="PF01555">
    <property type="entry name" value="N6_N4_Mtase"/>
    <property type="match status" value="1"/>
</dbReference>
<evidence type="ECO:0000256" key="3">
    <source>
        <dbReference type="ARBA" id="ARBA00022603"/>
    </source>
</evidence>
<dbReference type="GO" id="GO:0032259">
    <property type="term" value="P:methylation"/>
    <property type="evidence" value="ECO:0007669"/>
    <property type="project" value="UniProtKB-KW"/>
</dbReference>
<evidence type="ECO:0000256" key="1">
    <source>
        <dbReference type="ARBA" id="ARBA00010203"/>
    </source>
</evidence>
<keyword evidence="5" id="KW-0949">S-adenosyl-L-methionine</keyword>
<dbReference type="EC" id="2.1.1.113" evidence="2"/>
<evidence type="ECO:0000256" key="2">
    <source>
        <dbReference type="ARBA" id="ARBA00012185"/>
    </source>
</evidence>
<keyword evidence="3" id="KW-0489">Methyltransferase</keyword>
<dbReference type="AlphaFoldDB" id="A0A2H0UXK1"/>
<dbReference type="SUPFAM" id="SSF53335">
    <property type="entry name" value="S-adenosyl-L-methionine-dependent methyltransferases"/>
    <property type="match status" value="1"/>
</dbReference>
<dbReference type="PROSITE" id="PS00093">
    <property type="entry name" value="N4_MTASE"/>
    <property type="match status" value="1"/>
</dbReference>
<proteinExistence type="inferred from homology"/>
<protein>
    <recommendedName>
        <fullName evidence="2">site-specific DNA-methyltransferase (cytosine-N(4)-specific)</fullName>
        <ecNumber evidence="2">2.1.1.113</ecNumber>
    </recommendedName>
</protein>
<reference evidence="11" key="1">
    <citation type="submission" date="2017-09" db="EMBL/GenBank/DDBJ databases">
        <title>Depth-based differentiation of microbial function through sediment-hosted aquifers and enrichment of novel symbionts in the deep terrestrial subsurface.</title>
        <authorList>
            <person name="Probst A.J."/>
            <person name="Ladd B."/>
            <person name="Jarett J.K."/>
            <person name="Geller-Mcgrath D.E."/>
            <person name="Sieber C.M.K."/>
            <person name="Emerson J.B."/>
            <person name="Anantharaman K."/>
            <person name="Thomas B.C."/>
            <person name="Malmstrom R."/>
            <person name="Stieglmeier M."/>
            <person name="Klingl A."/>
            <person name="Woyke T."/>
            <person name="Ryan C.M."/>
            <person name="Banfield J.F."/>
        </authorList>
    </citation>
    <scope>NUCLEOTIDE SEQUENCE [LARGE SCALE GENOMIC DNA]</scope>
</reference>
<evidence type="ECO:0000313" key="10">
    <source>
        <dbReference type="EMBL" id="PIR90810.1"/>
    </source>
</evidence>
<sequence>IIYGDSSKNNGIENNSIDCIVTSPPYGDSRTTVAYGQFSRLSAQWIDIFEEPDSASGVDNKLLGGKATKNLFHSLNSKYLIESLEKIGEKDEKRAKDVLSFFLGLNDCLMRAYKILKPKKYFCIVIGNRQVKQVRIPTDFIIAELAQKIGFSCEDIFVRNIPGKRMPTKTSPTNIVGEIEETMNKESIVILRKN</sequence>
<dbReference type="EMBL" id="PFAX01000001">
    <property type="protein sequence ID" value="PIR90810.1"/>
    <property type="molecule type" value="Genomic_DNA"/>
</dbReference>
<dbReference type="InterPro" id="IPR017985">
    <property type="entry name" value="MeTrfase_CN4_CS"/>
</dbReference>
<comment type="similarity">
    <text evidence="1">Belongs to the N(4)/N(6)-methyltransferase family. N(4) subfamily.</text>
</comment>
<dbReference type="GO" id="GO:0015667">
    <property type="term" value="F:site-specific DNA-methyltransferase (cytosine-N4-specific) activity"/>
    <property type="evidence" value="ECO:0007669"/>
    <property type="project" value="UniProtKB-EC"/>
</dbReference>
<gene>
    <name evidence="10" type="ORF">COU05_00085</name>
</gene>
<evidence type="ECO:0000259" key="9">
    <source>
        <dbReference type="Pfam" id="PF01555"/>
    </source>
</evidence>
<evidence type="ECO:0000256" key="7">
    <source>
        <dbReference type="ARBA" id="ARBA00023125"/>
    </source>
</evidence>
<feature type="domain" description="DNA methylase N-4/N-6" evidence="9">
    <location>
        <begin position="17"/>
        <end position="167"/>
    </location>
</feature>